<dbReference type="Gene3D" id="2.60.120.10">
    <property type="entry name" value="Jelly Rolls"/>
    <property type="match status" value="1"/>
</dbReference>
<evidence type="ECO:0000313" key="7">
    <source>
        <dbReference type="Proteomes" id="UP000665020"/>
    </source>
</evidence>
<dbReference type="RefSeq" id="WP_230867493.1">
    <property type="nucleotide sequence ID" value="NZ_CP046640.1"/>
</dbReference>
<dbReference type="SMART" id="SM00100">
    <property type="entry name" value="cNMP"/>
    <property type="match status" value="1"/>
</dbReference>
<keyword evidence="2" id="KW-0238">DNA-binding</keyword>
<dbReference type="PANTHER" id="PTHR24567">
    <property type="entry name" value="CRP FAMILY TRANSCRIPTIONAL REGULATORY PROTEIN"/>
    <property type="match status" value="1"/>
</dbReference>
<dbReference type="InterPro" id="IPR050397">
    <property type="entry name" value="Env_Response_Regulators"/>
</dbReference>
<dbReference type="Pfam" id="PF00027">
    <property type="entry name" value="cNMP_binding"/>
    <property type="match status" value="1"/>
</dbReference>
<dbReference type="SUPFAM" id="SSF46785">
    <property type="entry name" value="Winged helix' DNA-binding domain"/>
    <property type="match status" value="1"/>
</dbReference>
<dbReference type="InterPro" id="IPR036390">
    <property type="entry name" value="WH_DNA-bd_sf"/>
</dbReference>
<dbReference type="GO" id="GO:0005829">
    <property type="term" value="C:cytosol"/>
    <property type="evidence" value="ECO:0007669"/>
    <property type="project" value="TreeGrafter"/>
</dbReference>
<dbReference type="SMART" id="SM00419">
    <property type="entry name" value="HTH_CRP"/>
    <property type="match status" value="1"/>
</dbReference>
<dbReference type="InterPro" id="IPR012318">
    <property type="entry name" value="HTH_CRP"/>
</dbReference>
<dbReference type="InterPro" id="IPR000595">
    <property type="entry name" value="cNMP-bd_dom"/>
</dbReference>
<evidence type="ECO:0000259" key="4">
    <source>
        <dbReference type="PROSITE" id="PS50042"/>
    </source>
</evidence>
<protein>
    <submittedName>
        <fullName evidence="6">Cyclic nucleotide-binding domain-containing protein</fullName>
    </submittedName>
</protein>
<dbReference type="SUPFAM" id="SSF51206">
    <property type="entry name" value="cAMP-binding domain-like"/>
    <property type="match status" value="1"/>
</dbReference>
<organism evidence="6 7">
    <name type="scientific">Iocasia fonsfrigidae</name>
    <dbReference type="NCBI Taxonomy" id="2682810"/>
    <lineage>
        <taxon>Bacteria</taxon>
        <taxon>Bacillati</taxon>
        <taxon>Bacillota</taxon>
        <taxon>Clostridia</taxon>
        <taxon>Halanaerobiales</taxon>
        <taxon>Halanaerobiaceae</taxon>
        <taxon>Iocasia</taxon>
    </lineage>
</organism>
<evidence type="ECO:0000259" key="5">
    <source>
        <dbReference type="PROSITE" id="PS51063"/>
    </source>
</evidence>
<dbReference type="PROSITE" id="PS51063">
    <property type="entry name" value="HTH_CRP_2"/>
    <property type="match status" value="1"/>
</dbReference>
<dbReference type="InterPro" id="IPR036388">
    <property type="entry name" value="WH-like_DNA-bd_sf"/>
</dbReference>
<accession>A0A8A7KHS2</accession>
<dbReference type="Proteomes" id="UP000665020">
    <property type="component" value="Chromosome"/>
</dbReference>
<evidence type="ECO:0000256" key="2">
    <source>
        <dbReference type="ARBA" id="ARBA00023125"/>
    </source>
</evidence>
<dbReference type="EMBL" id="CP046640">
    <property type="protein sequence ID" value="QTL99099.1"/>
    <property type="molecule type" value="Genomic_DNA"/>
</dbReference>
<sequence>MGISEIQKVMANNLKINKMLKFCPYEILKHWQFCEYKKGEILLKQGEIPERFYIIIEGYVDIYALAENGKKYTQALYTKGNYIGELEIFDKKPAACYAEAVSPIVLISLARDYFLKWIELDIHISNYFAKSMASLFYNLSIKAMNDNLYSLKYRLIKYLLESNQKPGDHPKEIEISINKDKISEQLAVTKRSINRVFRELRDRGIIDINNKGIIIKDMEGLLKEQELSKNQ</sequence>
<dbReference type="GO" id="GO:0003700">
    <property type="term" value="F:DNA-binding transcription factor activity"/>
    <property type="evidence" value="ECO:0007669"/>
    <property type="project" value="TreeGrafter"/>
</dbReference>
<keyword evidence="7" id="KW-1185">Reference proteome</keyword>
<dbReference type="KEGG" id="ifn:GM661_14595"/>
<evidence type="ECO:0000256" key="1">
    <source>
        <dbReference type="ARBA" id="ARBA00023015"/>
    </source>
</evidence>
<dbReference type="InterPro" id="IPR014710">
    <property type="entry name" value="RmlC-like_jellyroll"/>
</dbReference>
<evidence type="ECO:0000313" key="6">
    <source>
        <dbReference type="EMBL" id="QTL99099.1"/>
    </source>
</evidence>
<dbReference type="CDD" id="cd00038">
    <property type="entry name" value="CAP_ED"/>
    <property type="match status" value="1"/>
</dbReference>
<evidence type="ECO:0000256" key="3">
    <source>
        <dbReference type="ARBA" id="ARBA00023163"/>
    </source>
</evidence>
<dbReference type="InterPro" id="IPR018490">
    <property type="entry name" value="cNMP-bd_dom_sf"/>
</dbReference>
<dbReference type="GO" id="GO:0003677">
    <property type="term" value="F:DNA binding"/>
    <property type="evidence" value="ECO:0007669"/>
    <property type="project" value="UniProtKB-KW"/>
</dbReference>
<reference evidence="6" key="1">
    <citation type="submission" date="2019-12" db="EMBL/GenBank/DDBJ databases">
        <authorList>
            <person name="zhang j."/>
            <person name="sun C.M."/>
        </authorList>
    </citation>
    <scope>NUCLEOTIDE SEQUENCE</scope>
    <source>
        <strain evidence="6">NS-1</strain>
    </source>
</reference>
<proteinExistence type="predicted"/>
<keyword evidence="3" id="KW-0804">Transcription</keyword>
<keyword evidence="1" id="KW-0805">Transcription regulation</keyword>
<feature type="domain" description="Cyclic nucleotide-binding" evidence="4">
    <location>
        <begin position="36"/>
        <end position="118"/>
    </location>
</feature>
<dbReference type="PANTHER" id="PTHR24567:SF26">
    <property type="entry name" value="REGULATORY PROTEIN YEIL"/>
    <property type="match status" value="1"/>
</dbReference>
<name>A0A8A7KHS2_9FIRM</name>
<dbReference type="AlphaFoldDB" id="A0A8A7KHS2"/>
<dbReference type="PRINTS" id="PR00103">
    <property type="entry name" value="CAMPKINASE"/>
</dbReference>
<feature type="domain" description="HTH crp-type" evidence="5">
    <location>
        <begin position="149"/>
        <end position="219"/>
    </location>
</feature>
<dbReference type="PROSITE" id="PS50042">
    <property type="entry name" value="CNMP_BINDING_3"/>
    <property type="match status" value="1"/>
</dbReference>
<dbReference type="Pfam" id="PF13545">
    <property type="entry name" value="HTH_Crp_2"/>
    <property type="match status" value="1"/>
</dbReference>
<gene>
    <name evidence="6" type="ORF">GM661_14595</name>
</gene>
<dbReference type="Gene3D" id="1.10.10.10">
    <property type="entry name" value="Winged helix-like DNA-binding domain superfamily/Winged helix DNA-binding domain"/>
    <property type="match status" value="1"/>
</dbReference>